<reference evidence="1 2" key="1">
    <citation type="journal article" date="2018" name="Genome Biol. Evol.">
        <title>Multiple Roots of Fruiting Body Formation in Amoebozoa.</title>
        <authorList>
            <person name="Hillmann F."/>
            <person name="Forbes G."/>
            <person name="Novohradska S."/>
            <person name="Ferling I."/>
            <person name="Riege K."/>
            <person name="Groth M."/>
            <person name="Westermann M."/>
            <person name="Marz M."/>
            <person name="Spaller T."/>
            <person name="Winckler T."/>
            <person name="Schaap P."/>
            <person name="Glockner G."/>
        </authorList>
    </citation>
    <scope>NUCLEOTIDE SEQUENCE [LARGE SCALE GENOMIC DNA]</scope>
    <source>
        <strain evidence="1 2">Jena</strain>
    </source>
</reference>
<organism evidence="1 2">
    <name type="scientific">Planoprotostelium fungivorum</name>
    <dbReference type="NCBI Taxonomy" id="1890364"/>
    <lineage>
        <taxon>Eukaryota</taxon>
        <taxon>Amoebozoa</taxon>
        <taxon>Evosea</taxon>
        <taxon>Variosea</taxon>
        <taxon>Cavosteliida</taxon>
        <taxon>Cavosteliaceae</taxon>
        <taxon>Planoprotostelium</taxon>
    </lineage>
</organism>
<sequence>DEKRGPVYSSRIRLKEDHLNIKGERVALSPGMSVTAKVKTDQRRVLDYFLSPLQQHVQENLREPSRSSLFAGVFCAAKTENTSHCDTSYNYSTYRERHSAMFF</sequence>
<keyword evidence="2" id="KW-1185">Reference proteome</keyword>
<dbReference type="EMBL" id="MDYQ01000821">
    <property type="protein sequence ID" value="PRP72746.1"/>
    <property type="molecule type" value="Genomic_DNA"/>
</dbReference>
<evidence type="ECO:0000313" key="1">
    <source>
        <dbReference type="EMBL" id="PRP72746.1"/>
    </source>
</evidence>
<dbReference type="PRINTS" id="PR01490">
    <property type="entry name" value="RTXTOXIND"/>
</dbReference>
<dbReference type="Proteomes" id="UP000241769">
    <property type="component" value="Unassembled WGS sequence"/>
</dbReference>
<dbReference type="OrthoDB" id="10565916at2759"/>
<dbReference type="InParanoid" id="A0A2P6MM03"/>
<evidence type="ECO:0000313" key="2">
    <source>
        <dbReference type="Proteomes" id="UP000241769"/>
    </source>
</evidence>
<dbReference type="AlphaFoldDB" id="A0A2P6MM03"/>
<accession>A0A2P6MM03</accession>
<comment type="caution">
    <text evidence="1">The sequence shown here is derived from an EMBL/GenBank/DDBJ whole genome shotgun (WGS) entry which is preliminary data.</text>
</comment>
<protein>
    <submittedName>
        <fullName evidence="1">Type I secretion membrane fusion protein, HlyD family</fullName>
    </submittedName>
</protein>
<gene>
    <name evidence="1" type="ORF">PROFUN_17165</name>
</gene>
<feature type="non-terminal residue" evidence="1">
    <location>
        <position position="1"/>
    </location>
</feature>
<proteinExistence type="predicted"/>
<name>A0A2P6MM03_9EUKA</name>